<organism evidence="2 3">
    <name type="scientific">Crocodylus porosus</name>
    <name type="common">Saltwater crocodile</name>
    <name type="synonym">Estuarine crocodile</name>
    <dbReference type="NCBI Taxonomy" id="8502"/>
    <lineage>
        <taxon>Eukaryota</taxon>
        <taxon>Metazoa</taxon>
        <taxon>Chordata</taxon>
        <taxon>Craniata</taxon>
        <taxon>Vertebrata</taxon>
        <taxon>Euteleostomi</taxon>
        <taxon>Archelosauria</taxon>
        <taxon>Archosauria</taxon>
        <taxon>Crocodylia</taxon>
        <taxon>Longirostres</taxon>
        <taxon>Crocodylidae</taxon>
        <taxon>Crocodylus</taxon>
    </lineage>
</organism>
<dbReference type="InterPro" id="IPR026185">
    <property type="entry name" value="EPSTI1"/>
</dbReference>
<dbReference type="AlphaFoldDB" id="A0A7M4DYH7"/>
<dbReference type="Ensembl" id="ENSCPRT00005001981.1">
    <property type="protein sequence ID" value="ENSCPRP00005001691.1"/>
    <property type="gene ID" value="ENSCPRG00005001259.1"/>
</dbReference>
<feature type="region of interest" description="Disordered" evidence="1">
    <location>
        <begin position="1"/>
        <end position="38"/>
    </location>
</feature>
<proteinExistence type="predicted"/>
<evidence type="ECO:0000313" key="2">
    <source>
        <dbReference type="Ensembl" id="ENSCPRP00005001691.1"/>
    </source>
</evidence>
<evidence type="ECO:0000313" key="3">
    <source>
        <dbReference type="Proteomes" id="UP000594220"/>
    </source>
</evidence>
<reference evidence="2" key="1">
    <citation type="submission" date="2025-08" db="UniProtKB">
        <authorList>
            <consortium name="Ensembl"/>
        </authorList>
    </citation>
    <scope>IDENTIFICATION</scope>
</reference>
<reference evidence="2" key="2">
    <citation type="submission" date="2025-09" db="UniProtKB">
        <authorList>
            <consortium name="Ensembl"/>
        </authorList>
    </citation>
    <scope>IDENTIFICATION</scope>
</reference>
<name>A0A7M4DYH7_CROPO</name>
<sequence length="321" mass="37998">MDYQEWETDKETGGAETQSQLTSAEEPRGQTSCSQKQQEQYCNAYVLVPPNETRRNELQRIAKKELEDLERWKEQHRSGPINLTPQRLGGRISEAEVRQKQQINFMQAKYQQKLKREEYARIKREAEEAEIQKKKAIQREKAEKLEEKRRQEEQQRRELFYEDRSLKTNELLNRLDLGLPKRNSCQIANRGPESTAWGRSHSYRETQKEIENRRLQQMREEQRCKSELLEVKRKQEEEERTKVHQREHRRVNNAFLDRLQNQNQVRGTYQSGYFGSMDHFVGDSWDGSVVGTGGNSVPPWYEPDLSRVHPNSGPVPRLTLS</sequence>
<protein>
    <submittedName>
        <fullName evidence="2">Epithelial stromal interaction 1</fullName>
    </submittedName>
</protein>
<dbReference type="PANTHER" id="PTHR22529">
    <property type="entry name" value="EPITHELIAL-STROMAL INTERACTION PROTEIN 1"/>
    <property type="match status" value="1"/>
</dbReference>
<evidence type="ECO:0000256" key="1">
    <source>
        <dbReference type="SAM" id="MobiDB-lite"/>
    </source>
</evidence>
<dbReference type="Proteomes" id="UP000594220">
    <property type="component" value="Unplaced"/>
</dbReference>
<feature type="region of interest" description="Disordered" evidence="1">
    <location>
        <begin position="183"/>
        <end position="204"/>
    </location>
</feature>
<feature type="compositionally biased region" description="Polar residues" evidence="1">
    <location>
        <begin position="15"/>
        <end position="38"/>
    </location>
</feature>
<keyword evidence="3" id="KW-1185">Reference proteome</keyword>
<gene>
    <name evidence="2" type="primary">EPSTI1</name>
</gene>
<dbReference type="OMA" id="MNSANSW"/>
<dbReference type="PANTHER" id="PTHR22529:SF1">
    <property type="entry name" value="EPITHELIAL-STROMAL INTERACTION PROTEIN 1"/>
    <property type="match status" value="1"/>
</dbReference>
<accession>A0A7M4DYH7</accession>
<feature type="region of interest" description="Disordered" evidence="1">
    <location>
        <begin position="127"/>
        <end position="156"/>
    </location>
</feature>
<dbReference type="GeneTree" id="ENSGT00390000013820"/>